<keyword evidence="7" id="KW-0479">Metal-binding</keyword>
<evidence type="ECO:0000256" key="8">
    <source>
        <dbReference type="ARBA" id="ARBA00022801"/>
    </source>
</evidence>
<comment type="catalytic activity">
    <reaction evidence="1">
        <text>Hydrolyzes the link between N-acetylmuramoyl residues and L-amino acid residues in certain cell-wall glycopeptides.</text>
        <dbReference type="EC" id="3.5.1.28"/>
    </reaction>
</comment>
<evidence type="ECO:0000256" key="6">
    <source>
        <dbReference type="ARBA" id="ARBA00022490"/>
    </source>
</evidence>
<protein>
    <recommendedName>
        <fullName evidence="11">1,6-anhydro-N-acetylmuramyl-L-alanine amidase AmpD</fullName>
        <ecNumber evidence="5">3.5.1.28</ecNumber>
    </recommendedName>
    <alternativeName>
        <fullName evidence="12">N-acetylmuramoyl-L-alanine amidase</fullName>
    </alternativeName>
</protein>
<proteinExistence type="inferred from homology"/>
<dbReference type="Proteomes" id="UP000004263">
    <property type="component" value="Unassembled WGS sequence"/>
</dbReference>
<dbReference type="CDD" id="cd06583">
    <property type="entry name" value="PGRP"/>
    <property type="match status" value="1"/>
</dbReference>
<name>Q1MZQ4_9GAMM</name>
<dbReference type="RefSeq" id="WP_007016576.1">
    <property type="nucleotide sequence ID" value="NZ_AAQH01000017.1"/>
</dbReference>
<evidence type="ECO:0000256" key="10">
    <source>
        <dbReference type="ARBA" id="ARBA00023316"/>
    </source>
</evidence>
<evidence type="ECO:0000256" key="5">
    <source>
        <dbReference type="ARBA" id="ARBA00011901"/>
    </source>
</evidence>
<dbReference type="HOGENOM" id="CLU_049290_1_0_6"/>
<evidence type="ECO:0000256" key="3">
    <source>
        <dbReference type="ARBA" id="ARBA00004496"/>
    </source>
</evidence>
<dbReference type="GO" id="GO:0005737">
    <property type="term" value="C:cytoplasm"/>
    <property type="evidence" value="ECO:0007669"/>
    <property type="project" value="UniProtKB-SubCell"/>
</dbReference>
<sequence length="183" mass="21029">MNQLEIQKHWLQSAKHCPSPNHNERPQQEISLIVVHNISLPPNEFDNDYVEDFFCNELDCSKHPYFQKIKDLKVSSHLLIKRDGSLVQFVGFDKRAWHAGVSCYAGRDNCNDFSVGIELQGTDDIAYTDAQYHKLVDVSRLLCDRYDISHSEITGHSDIAPGRKTDPGPSFDWSYFKQLMENA</sequence>
<dbReference type="GO" id="GO:0008745">
    <property type="term" value="F:N-acetylmuramoyl-L-alanine amidase activity"/>
    <property type="evidence" value="ECO:0007669"/>
    <property type="project" value="UniProtKB-EC"/>
</dbReference>
<dbReference type="EC" id="3.5.1.28" evidence="5"/>
<dbReference type="InterPro" id="IPR036505">
    <property type="entry name" value="Amidase/PGRP_sf"/>
</dbReference>
<dbReference type="GO" id="GO:0009253">
    <property type="term" value="P:peptidoglycan catabolic process"/>
    <property type="evidence" value="ECO:0007669"/>
    <property type="project" value="InterPro"/>
</dbReference>
<dbReference type="Gene3D" id="3.40.80.10">
    <property type="entry name" value="Peptidoglycan recognition protein-like"/>
    <property type="match status" value="1"/>
</dbReference>
<dbReference type="AlphaFoldDB" id="Q1MZQ4"/>
<comment type="cofactor">
    <cofactor evidence="2">
        <name>Zn(2+)</name>
        <dbReference type="ChEBI" id="CHEBI:29105"/>
    </cofactor>
</comment>
<keyword evidence="9" id="KW-0862">Zinc</keyword>
<evidence type="ECO:0000256" key="11">
    <source>
        <dbReference type="ARBA" id="ARBA00039257"/>
    </source>
</evidence>
<comment type="caution">
    <text evidence="14">The sequence shown here is derived from an EMBL/GenBank/DDBJ whole genome shotgun (WGS) entry which is preliminary data.</text>
</comment>
<dbReference type="EMBL" id="AAQH01000017">
    <property type="protein sequence ID" value="EAT11503.1"/>
    <property type="molecule type" value="Genomic_DNA"/>
</dbReference>
<evidence type="ECO:0000313" key="14">
    <source>
        <dbReference type="EMBL" id="EAT11503.1"/>
    </source>
</evidence>
<dbReference type="SUPFAM" id="SSF55846">
    <property type="entry name" value="N-acetylmuramoyl-L-alanine amidase-like"/>
    <property type="match status" value="1"/>
</dbReference>
<keyword evidence="8" id="KW-0378">Hydrolase</keyword>
<evidence type="ECO:0000256" key="1">
    <source>
        <dbReference type="ARBA" id="ARBA00001561"/>
    </source>
</evidence>
<evidence type="ECO:0000313" key="15">
    <source>
        <dbReference type="Proteomes" id="UP000004263"/>
    </source>
</evidence>
<dbReference type="PANTHER" id="PTHR30417:SF4">
    <property type="entry name" value="1,6-ANHYDRO-N-ACETYLMURAMYL-L-ALANINE AMIDASE AMPD"/>
    <property type="match status" value="1"/>
</dbReference>
<evidence type="ECO:0000256" key="4">
    <source>
        <dbReference type="ARBA" id="ARBA00007553"/>
    </source>
</evidence>
<keyword evidence="6" id="KW-0963">Cytoplasm</keyword>
<dbReference type="InterPro" id="IPR051206">
    <property type="entry name" value="NAMLAA_amidase_2"/>
</dbReference>
<keyword evidence="10" id="KW-0961">Cell wall biogenesis/degradation</keyword>
<dbReference type="GO" id="GO:0071555">
    <property type="term" value="P:cell wall organization"/>
    <property type="evidence" value="ECO:0007669"/>
    <property type="project" value="UniProtKB-KW"/>
</dbReference>
<dbReference type="NCBIfam" id="NF008758">
    <property type="entry name" value="PRK11789.1"/>
    <property type="match status" value="1"/>
</dbReference>
<comment type="similarity">
    <text evidence="4">Belongs to the N-acetylmuramoyl-L-alanine amidase 2 family.</text>
</comment>
<evidence type="ECO:0000259" key="13">
    <source>
        <dbReference type="SMART" id="SM00644"/>
    </source>
</evidence>
<keyword evidence="15" id="KW-1185">Reference proteome</keyword>
<reference evidence="14 15" key="1">
    <citation type="submission" date="2006-03" db="EMBL/GenBank/DDBJ databases">
        <authorList>
            <person name="Pinhassi J."/>
            <person name="Pedros-Alio C."/>
            <person name="Ferriera S."/>
            <person name="Johnson J."/>
            <person name="Kravitz S."/>
            <person name="Halpern A."/>
            <person name="Remington K."/>
            <person name="Beeson K."/>
            <person name="Tran B."/>
            <person name="Rogers Y.-H."/>
            <person name="Friedman R."/>
            <person name="Venter J.C."/>
        </authorList>
    </citation>
    <scope>NUCLEOTIDE SEQUENCE [LARGE SCALE GENOMIC DNA]</scope>
    <source>
        <strain evidence="14 15">RED65</strain>
    </source>
</reference>
<evidence type="ECO:0000256" key="12">
    <source>
        <dbReference type="ARBA" id="ARBA00042615"/>
    </source>
</evidence>
<dbReference type="InterPro" id="IPR002502">
    <property type="entry name" value="Amidase_domain"/>
</dbReference>
<dbReference type="Pfam" id="PF01510">
    <property type="entry name" value="Amidase_2"/>
    <property type="match status" value="1"/>
</dbReference>
<accession>Q1MZQ4</accession>
<dbReference type="STRING" id="207949.RED65_04830"/>
<dbReference type="GO" id="GO:0009254">
    <property type="term" value="P:peptidoglycan turnover"/>
    <property type="evidence" value="ECO:0007669"/>
    <property type="project" value="TreeGrafter"/>
</dbReference>
<evidence type="ECO:0000256" key="9">
    <source>
        <dbReference type="ARBA" id="ARBA00022833"/>
    </source>
</evidence>
<gene>
    <name evidence="14" type="ORF">RED65_04830</name>
</gene>
<dbReference type="GO" id="GO:0046872">
    <property type="term" value="F:metal ion binding"/>
    <property type="evidence" value="ECO:0007669"/>
    <property type="project" value="UniProtKB-KW"/>
</dbReference>
<dbReference type="SMART" id="SM00644">
    <property type="entry name" value="Ami_2"/>
    <property type="match status" value="1"/>
</dbReference>
<comment type="subcellular location">
    <subcellularLocation>
        <location evidence="3">Cytoplasm</location>
    </subcellularLocation>
</comment>
<feature type="domain" description="N-acetylmuramoyl-L-alanine amidase" evidence="13">
    <location>
        <begin position="19"/>
        <end position="168"/>
    </location>
</feature>
<evidence type="ECO:0000256" key="2">
    <source>
        <dbReference type="ARBA" id="ARBA00001947"/>
    </source>
</evidence>
<evidence type="ECO:0000256" key="7">
    <source>
        <dbReference type="ARBA" id="ARBA00022723"/>
    </source>
</evidence>
<organism evidence="14 15">
    <name type="scientific">Bermanella marisrubri</name>
    <dbReference type="NCBI Taxonomy" id="207949"/>
    <lineage>
        <taxon>Bacteria</taxon>
        <taxon>Pseudomonadati</taxon>
        <taxon>Pseudomonadota</taxon>
        <taxon>Gammaproteobacteria</taxon>
        <taxon>Oceanospirillales</taxon>
        <taxon>Oceanospirillaceae</taxon>
        <taxon>Bermanella</taxon>
    </lineage>
</organism>
<dbReference type="PANTHER" id="PTHR30417">
    <property type="entry name" value="N-ACETYLMURAMOYL-L-ALANINE AMIDASE AMID"/>
    <property type="match status" value="1"/>
</dbReference>